<dbReference type="PANTHER" id="PTHR30329:SF20">
    <property type="entry name" value="EXPORTED PROTEIN"/>
    <property type="match status" value="1"/>
</dbReference>
<evidence type="ECO:0000256" key="3">
    <source>
        <dbReference type="PROSITE-ProRule" id="PRU00473"/>
    </source>
</evidence>
<proteinExistence type="predicted"/>
<sequence>MSTSKPSARSIPIGILILGLIAVAAGFFFIIRPAMGPTLLVEEAPDTARDLIAPIASEAAQPLAPSAPSPMMPRAAVPDPAVPANETPDPAPSAVLETPRDSAAMPSGEDLLAPSASPPVSEPEREPDVAPSMDAFSRPESRDRRDDDSGGPATGSLASPLPPASAAGDQTATTEQVPEALEQSTSAVVMEMDPTEAGTDAAASSRRVTVEPAPPADSEPEPEVDAAQRMALVERVEHLEMALAALYAHQSDLEAQLSAQLERIHAAVSDQGMPLAPAVAPVRFDRAGLDAALDELGGDWTPDGYRLLFEEAELGFAVGESEPADPPLTTIAALADLLMRYDQLWVRIEGHTDPKGGTARNLALSQDRAEAVRELLIESGVEASRMTAVGLANARPITDNRTVAARERNRRVEIYLIEPETEDRD</sequence>
<comment type="caution">
    <text evidence="7">The sequence shown here is derived from an EMBL/GenBank/DDBJ whole genome shotgun (WGS) entry which is preliminary data.</text>
</comment>
<dbReference type="Proteomes" id="UP001138802">
    <property type="component" value="Unassembled WGS sequence"/>
</dbReference>
<feature type="domain" description="OmpA-like" evidence="6">
    <location>
        <begin position="303"/>
        <end position="420"/>
    </location>
</feature>
<keyword evidence="5" id="KW-1133">Transmembrane helix</keyword>
<dbReference type="InterPro" id="IPR006665">
    <property type="entry name" value="OmpA-like"/>
</dbReference>
<dbReference type="PANTHER" id="PTHR30329">
    <property type="entry name" value="STATOR ELEMENT OF FLAGELLAR MOTOR COMPLEX"/>
    <property type="match status" value="1"/>
</dbReference>
<evidence type="ECO:0000313" key="8">
    <source>
        <dbReference type="Proteomes" id="UP001138802"/>
    </source>
</evidence>
<organism evidence="7 8">
    <name type="scientific">Thiocapsa imhoffii</name>
    <dbReference type="NCBI Taxonomy" id="382777"/>
    <lineage>
        <taxon>Bacteria</taxon>
        <taxon>Pseudomonadati</taxon>
        <taxon>Pseudomonadota</taxon>
        <taxon>Gammaproteobacteria</taxon>
        <taxon>Chromatiales</taxon>
        <taxon>Chromatiaceae</taxon>
        <taxon>Thiocapsa</taxon>
    </lineage>
</organism>
<dbReference type="CDD" id="cd07185">
    <property type="entry name" value="OmpA_C-like"/>
    <property type="match status" value="1"/>
</dbReference>
<feature type="region of interest" description="Disordered" evidence="4">
    <location>
        <begin position="195"/>
        <end position="224"/>
    </location>
</feature>
<feature type="compositionally biased region" description="Basic and acidic residues" evidence="4">
    <location>
        <begin position="137"/>
        <end position="148"/>
    </location>
</feature>
<dbReference type="Pfam" id="PF00691">
    <property type="entry name" value="OmpA"/>
    <property type="match status" value="1"/>
</dbReference>
<keyword evidence="2 3" id="KW-0472">Membrane</keyword>
<dbReference type="SUPFAM" id="SSF103088">
    <property type="entry name" value="OmpA-like"/>
    <property type="match status" value="1"/>
</dbReference>
<keyword evidence="8" id="KW-1185">Reference proteome</keyword>
<feature type="compositionally biased region" description="Low complexity" evidence="4">
    <location>
        <begin position="72"/>
        <end position="84"/>
    </location>
</feature>
<keyword evidence="5" id="KW-0812">Transmembrane</keyword>
<evidence type="ECO:0000256" key="1">
    <source>
        <dbReference type="ARBA" id="ARBA00004442"/>
    </source>
</evidence>
<comment type="subcellular location">
    <subcellularLocation>
        <location evidence="1">Cell outer membrane</location>
    </subcellularLocation>
</comment>
<evidence type="ECO:0000256" key="2">
    <source>
        <dbReference type="ARBA" id="ARBA00023136"/>
    </source>
</evidence>
<dbReference type="AlphaFoldDB" id="A0A9X1B947"/>
<dbReference type="InterPro" id="IPR050330">
    <property type="entry name" value="Bact_OuterMem_StrucFunc"/>
</dbReference>
<accession>A0A9X1B947</accession>
<reference evidence="7 8" key="1">
    <citation type="journal article" date="2020" name="Microorganisms">
        <title>Osmotic Adaptation and Compatible Solute Biosynthesis of Phototrophic Bacteria as Revealed from Genome Analyses.</title>
        <authorList>
            <person name="Imhoff J.F."/>
            <person name="Rahn T."/>
            <person name="Kunzel S."/>
            <person name="Keller A."/>
            <person name="Neulinger S.C."/>
        </authorList>
    </citation>
    <scope>NUCLEOTIDE SEQUENCE [LARGE SCALE GENOMIC DNA]</scope>
    <source>
        <strain evidence="7 8">DSM 21303</strain>
    </source>
</reference>
<dbReference type="InterPro" id="IPR006664">
    <property type="entry name" value="OMP_bac"/>
</dbReference>
<dbReference type="Gene3D" id="3.30.1330.60">
    <property type="entry name" value="OmpA-like domain"/>
    <property type="match status" value="1"/>
</dbReference>
<protein>
    <recommendedName>
        <fullName evidence="6">OmpA-like domain-containing protein</fullName>
    </recommendedName>
</protein>
<feature type="compositionally biased region" description="Polar residues" evidence="4">
    <location>
        <begin position="168"/>
        <end position="183"/>
    </location>
</feature>
<evidence type="ECO:0000256" key="4">
    <source>
        <dbReference type="SAM" id="MobiDB-lite"/>
    </source>
</evidence>
<name>A0A9X1B947_9GAMM</name>
<dbReference type="RefSeq" id="WP_200387719.1">
    <property type="nucleotide sequence ID" value="NZ_NRSD01000008.1"/>
</dbReference>
<evidence type="ECO:0000259" key="6">
    <source>
        <dbReference type="PROSITE" id="PS51123"/>
    </source>
</evidence>
<evidence type="ECO:0000313" key="7">
    <source>
        <dbReference type="EMBL" id="MBK1644913.1"/>
    </source>
</evidence>
<evidence type="ECO:0000256" key="5">
    <source>
        <dbReference type="SAM" id="Phobius"/>
    </source>
</evidence>
<feature type="transmembrane region" description="Helical" evidence="5">
    <location>
        <begin position="12"/>
        <end position="31"/>
    </location>
</feature>
<dbReference type="PRINTS" id="PR01021">
    <property type="entry name" value="OMPADOMAIN"/>
</dbReference>
<gene>
    <name evidence="7" type="ORF">CKO25_09670</name>
</gene>
<feature type="region of interest" description="Disordered" evidence="4">
    <location>
        <begin position="62"/>
        <end position="183"/>
    </location>
</feature>
<dbReference type="EMBL" id="NRSD01000008">
    <property type="protein sequence ID" value="MBK1644913.1"/>
    <property type="molecule type" value="Genomic_DNA"/>
</dbReference>
<dbReference type="GO" id="GO:0009279">
    <property type="term" value="C:cell outer membrane"/>
    <property type="evidence" value="ECO:0007669"/>
    <property type="project" value="UniProtKB-SubCell"/>
</dbReference>
<feature type="compositionally biased region" description="Low complexity" evidence="4">
    <location>
        <begin position="156"/>
        <end position="167"/>
    </location>
</feature>
<dbReference type="PROSITE" id="PS51123">
    <property type="entry name" value="OMPA_2"/>
    <property type="match status" value="1"/>
</dbReference>
<dbReference type="InterPro" id="IPR036737">
    <property type="entry name" value="OmpA-like_sf"/>
</dbReference>